<evidence type="ECO:0000313" key="9">
    <source>
        <dbReference type="EMBL" id="CAD8584496.1"/>
    </source>
</evidence>
<dbReference type="AlphaFoldDB" id="A0A7S0PQE0"/>
<feature type="domain" description="Peptidase M20 dimerisation" evidence="8">
    <location>
        <begin position="276"/>
        <end position="368"/>
    </location>
</feature>
<dbReference type="InterPro" id="IPR002933">
    <property type="entry name" value="Peptidase_M20"/>
</dbReference>
<dbReference type="Pfam" id="PF07687">
    <property type="entry name" value="M20_dimer"/>
    <property type="match status" value="1"/>
</dbReference>
<protein>
    <recommendedName>
        <fullName evidence="8">Peptidase M20 dimerisation domain-containing protein</fullName>
    </recommendedName>
</protein>
<evidence type="ECO:0000256" key="2">
    <source>
        <dbReference type="ARBA" id="ARBA00011738"/>
    </source>
</evidence>
<dbReference type="EMBL" id="HBEV01005938">
    <property type="protein sequence ID" value="CAD8584496.1"/>
    <property type="molecule type" value="Transcribed_RNA"/>
</dbReference>
<dbReference type="PANTHER" id="PTHR32494:SF19">
    <property type="entry name" value="ALLANTOATE DEIMINASE-RELATED"/>
    <property type="match status" value="1"/>
</dbReference>
<dbReference type="GO" id="GO:0016813">
    <property type="term" value="F:hydrolase activity, acting on carbon-nitrogen (but not peptide) bonds, in linear amidines"/>
    <property type="evidence" value="ECO:0007669"/>
    <property type="project" value="InterPro"/>
</dbReference>
<keyword evidence="3" id="KW-0659">Purine metabolism</keyword>
<proteinExistence type="predicted"/>
<dbReference type="SUPFAM" id="SSF55031">
    <property type="entry name" value="Bacterial exopeptidase dimerisation domain"/>
    <property type="match status" value="1"/>
</dbReference>
<accession>A0A7S0PQE0</accession>
<dbReference type="Pfam" id="PF01546">
    <property type="entry name" value="Peptidase_M20"/>
    <property type="match status" value="1"/>
</dbReference>
<sequence>MNSAVSLVYFILLVMTRFGSSEPVPGGCPADVGCPAVTPSQLKIPTPVVDPAAIPAQLVDLANLSDSELSTGVTRLIFTDSDMAGRAYVRSLMERAGLVVREDAMGNIFGRWVGSQPDLPAVGSGSHIDAIPNSGAYDGTLGVLGPIEAIRALRRAGFKPRRSIEVLMFTSEEPTRFGISCVGSRAMAGKLDPKHLDSLVDILVPDGGTFRQAALKAGYANTTTDTEGMVKQCSLGEYGTYYDSFLELHIEQGPDLEDEQLSIGIVTAIAAPAAIRCAFTGDGGHAGGQVMSRRNDALLAAATLTIAVEKFALDTGSNDAVATVGVLRVGPGAINSVPRTAEMEIDVRDVDGARRDEVVSKIISYGEQIAESRNVRWSHDIVNSDPPATCAPKVVSAVEAAAKRLNLGHKRMVSRAYHDSLFMAEVAPTGMLFIPCHKGYSHRPDEFASAEDIKNGIEALALALASLSLA</sequence>
<keyword evidence="7" id="KW-0732">Signal</keyword>
<dbReference type="PIRSF" id="PIRSF001235">
    <property type="entry name" value="Amidase_carbamoylase"/>
    <property type="match status" value="1"/>
</dbReference>
<evidence type="ECO:0000256" key="7">
    <source>
        <dbReference type="SAM" id="SignalP"/>
    </source>
</evidence>
<gene>
    <name evidence="9" type="ORF">MSP1404_LOCUS4548</name>
</gene>
<dbReference type="GO" id="GO:0006144">
    <property type="term" value="P:purine nucleobase metabolic process"/>
    <property type="evidence" value="ECO:0007669"/>
    <property type="project" value="UniProtKB-KW"/>
</dbReference>
<evidence type="ECO:0000256" key="4">
    <source>
        <dbReference type="ARBA" id="ARBA00022723"/>
    </source>
</evidence>
<dbReference type="Gene3D" id="3.30.70.360">
    <property type="match status" value="1"/>
</dbReference>
<organism evidence="9">
    <name type="scientific">Micromonas pusilla</name>
    <name type="common">Picoplanktonic green alga</name>
    <name type="synonym">Chromulina pusilla</name>
    <dbReference type="NCBI Taxonomy" id="38833"/>
    <lineage>
        <taxon>Eukaryota</taxon>
        <taxon>Viridiplantae</taxon>
        <taxon>Chlorophyta</taxon>
        <taxon>Mamiellophyceae</taxon>
        <taxon>Mamiellales</taxon>
        <taxon>Mamiellaceae</taxon>
        <taxon>Micromonas</taxon>
    </lineage>
</organism>
<evidence type="ECO:0000256" key="5">
    <source>
        <dbReference type="ARBA" id="ARBA00022801"/>
    </source>
</evidence>
<dbReference type="InterPro" id="IPR036264">
    <property type="entry name" value="Bact_exopeptidase_dim_dom"/>
</dbReference>
<evidence type="ECO:0000256" key="6">
    <source>
        <dbReference type="ARBA" id="ARBA00023211"/>
    </source>
</evidence>
<dbReference type="InterPro" id="IPR010158">
    <property type="entry name" value="Amidase_Cbmase"/>
</dbReference>
<keyword evidence="5" id="KW-0378">Hydrolase</keyword>
<feature type="signal peptide" evidence="7">
    <location>
        <begin position="1"/>
        <end position="21"/>
    </location>
</feature>
<dbReference type="Gene3D" id="3.40.630.10">
    <property type="entry name" value="Zn peptidases"/>
    <property type="match status" value="1"/>
</dbReference>
<feature type="chain" id="PRO_5031094534" description="Peptidase M20 dimerisation domain-containing protein" evidence="7">
    <location>
        <begin position="22"/>
        <end position="470"/>
    </location>
</feature>
<comment type="cofactor">
    <cofactor evidence="1">
        <name>Mn(2+)</name>
        <dbReference type="ChEBI" id="CHEBI:29035"/>
    </cofactor>
</comment>
<keyword evidence="4" id="KW-0479">Metal-binding</keyword>
<keyword evidence="6" id="KW-0464">Manganese</keyword>
<dbReference type="SUPFAM" id="SSF53187">
    <property type="entry name" value="Zn-dependent exopeptidases"/>
    <property type="match status" value="1"/>
</dbReference>
<name>A0A7S0PQE0_MICPS</name>
<evidence type="ECO:0000256" key="1">
    <source>
        <dbReference type="ARBA" id="ARBA00001936"/>
    </source>
</evidence>
<dbReference type="GO" id="GO:0046872">
    <property type="term" value="F:metal ion binding"/>
    <property type="evidence" value="ECO:0007669"/>
    <property type="project" value="UniProtKB-KW"/>
</dbReference>
<evidence type="ECO:0000256" key="3">
    <source>
        <dbReference type="ARBA" id="ARBA00022631"/>
    </source>
</evidence>
<dbReference type="NCBIfam" id="TIGR01879">
    <property type="entry name" value="hydantase"/>
    <property type="match status" value="1"/>
</dbReference>
<comment type="subunit">
    <text evidence="2">Homodimer.</text>
</comment>
<dbReference type="CDD" id="cd03884">
    <property type="entry name" value="M20_bAS"/>
    <property type="match status" value="1"/>
</dbReference>
<evidence type="ECO:0000259" key="8">
    <source>
        <dbReference type="Pfam" id="PF07687"/>
    </source>
</evidence>
<dbReference type="InterPro" id="IPR011650">
    <property type="entry name" value="Peptidase_M20_dimer"/>
</dbReference>
<dbReference type="PANTHER" id="PTHR32494">
    <property type="entry name" value="ALLANTOATE DEIMINASE-RELATED"/>
    <property type="match status" value="1"/>
</dbReference>
<reference evidence="9" key="1">
    <citation type="submission" date="2021-01" db="EMBL/GenBank/DDBJ databases">
        <authorList>
            <person name="Corre E."/>
            <person name="Pelletier E."/>
            <person name="Niang G."/>
            <person name="Scheremetjew M."/>
            <person name="Finn R."/>
            <person name="Kale V."/>
            <person name="Holt S."/>
            <person name="Cochrane G."/>
            <person name="Meng A."/>
            <person name="Brown T."/>
            <person name="Cohen L."/>
        </authorList>
    </citation>
    <scope>NUCLEOTIDE SEQUENCE</scope>
    <source>
        <strain evidence="9">CCMP494</strain>
    </source>
</reference>